<dbReference type="EMBL" id="JAFJYC010000001">
    <property type="protein sequence ID" value="MBT9432179.1"/>
    <property type="molecule type" value="Genomic_DNA"/>
</dbReference>
<comment type="caution">
    <text evidence="3">The sequence shown here is derived from an EMBL/GenBank/DDBJ whole genome shotgun (WGS) entry which is preliminary data.</text>
</comment>
<comment type="similarity">
    <text evidence="1">Belongs to the UbiJ family.</text>
</comment>
<evidence type="ECO:0000313" key="3">
    <source>
        <dbReference type="EMBL" id="MBT9432179.1"/>
    </source>
</evidence>
<comment type="pathway">
    <text evidence="1">Cofactor biosynthesis; ubiquinone biosynthesis.</text>
</comment>
<dbReference type="PANTHER" id="PTHR38693:SF1">
    <property type="entry name" value="UBIQUINONE BIOSYNTHESIS ACCESSORY FACTOR UBIJ"/>
    <property type="match status" value="1"/>
</dbReference>
<dbReference type="InterPro" id="IPR038989">
    <property type="entry name" value="UbiJ"/>
</dbReference>
<keyword evidence="1" id="KW-0831">Ubiquinone biosynthesis</keyword>
<protein>
    <recommendedName>
        <fullName evidence="1">Ubiquinone biosynthesis accessory factor UbiJ</fullName>
    </recommendedName>
</protein>
<dbReference type="Pfam" id="PF02036">
    <property type="entry name" value="SCP2"/>
    <property type="match status" value="1"/>
</dbReference>
<sequence>MLLMPLISATLEVVLERLLYQDRAMSAARQRLKGKVLRFELAEWETPVILVFGECQVDVLNAWDDTADCTVRTRLATLPALRERQQLTQMIKQGFLDVEGDLQCLQQFAALLDMAEFDGAELLAPWLGDIAAESVSRTVARRLTRTLRLLRTGQGRVTQSITDEWRLAPSALEQAWFCDEVDEVTRAGEDLAARLEKWEASR</sequence>
<reference evidence="3 4" key="1">
    <citation type="journal article" date="2021" name="Genome Biol. Evol.">
        <title>The evolution of interdependence in a four-way mealybug symbiosis.</title>
        <authorList>
            <person name="Garber A.I."/>
            <person name="Kupper M."/>
            <person name="Laetsch D.R."/>
            <person name="Weldon S.R."/>
            <person name="Ladinsky M.S."/>
            <person name="Bjorkman P.J."/>
            <person name="McCutcheon J.P."/>
        </authorList>
    </citation>
    <scope>NUCLEOTIDE SEQUENCE [LARGE SCALE GENOMIC DNA]</scope>
    <source>
        <strain evidence="3">SOD</strain>
    </source>
</reference>
<dbReference type="RefSeq" id="WP_215669352.1">
    <property type="nucleotide sequence ID" value="NZ_JAFJYC010000001.1"/>
</dbReference>
<evidence type="ECO:0000256" key="1">
    <source>
        <dbReference type="HAMAP-Rule" id="MF_02215"/>
    </source>
</evidence>
<evidence type="ECO:0000313" key="4">
    <source>
        <dbReference type="Proteomes" id="UP000811282"/>
    </source>
</evidence>
<gene>
    <name evidence="1" type="primary">ubiJ</name>
    <name evidence="3" type="ORF">JZM24_08680</name>
</gene>
<dbReference type="Proteomes" id="UP000811282">
    <property type="component" value="Unassembled WGS sequence"/>
</dbReference>
<comment type="subcellular location">
    <subcellularLocation>
        <location evidence="1">Cytoplasm</location>
    </subcellularLocation>
</comment>
<dbReference type="HAMAP" id="MF_02215">
    <property type="entry name" value="UbiJ"/>
    <property type="match status" value="1"/>
</dbReference>
<feature type="domain" description="SCP2" evidence="2">
    <location>
        <begin position="15"/>
        <end position="113"/>
    </location>
</feature>
<comment type="function">
    <text evidence="1">Required for ubiquinone (coenzyme Q) biosynthesis. Binds hydrophobic ubiquinone biosynthetic intermediates via its SCP2 domain and is essential for the stability of the Ubi complex. May constitute a docking platform where Ubi enzymes assemble and access their SCP2-bound polyprenyl substrates.</text>
</comment>
<dbReference type="SUPFAM" id="SSF55718">
    <property type="entry name" value="SCP-like"/>
    <property type="match status" value="1"/>
</dbReference>
<dbReference type="InterPro" id="IPR036527">
    <property type="entry name" value="SCP2_sterol-bd_dom_sf"/>
</dbReference>
<proteinExistence type="inferred from homology"/>
<dbReference type="PANTHER" id="PTHR38693">
    <property type="entry name" value="UBIQUINONE BIOSYNTHESIS PROTEIN UBIJ"/>
    <property type="match status" value="1"/>
</dbReference>
<evidence type="ECO:0000259" key="2">
    <source>
        <dbReference type="Pfam" id="PF02036"/>
    </source>
</evidence>
<keyword evidence="4" id="KW-1185">Reference proteome</keyword>
<dbReference type="InterPro" id="IPR003033">
    <property type="entry name" value="SCP2_sterol-bd_dom"/>
</dbReference>
<accession>A0ABS5YC34</accession>
<name>A0ABS5YC34_9GAMM</name>
<organism evidence="3 4">
    <name type="scientific">Candidatus Sodalis endolongispinus</name>
    <dbReference type="NCBI Taxonomy" id="2812662"/>
    <lineage>
        <taxon>Bacteria</taxon>
        <taxon>Pseudomonadati</taxon>
        <taxon>Pseudomonadota</taxon>
        <taxon>Gammaproteobacteria</taxon>
        <taxon>Enterobacterales</taxon>
        <taxon>Bruguierivoracaceae</taxon>
        <taxon>Sodalis</taxon>
    </lineage>
</organism>
<keyword evidence="1" id="KW-0963">Cytoplasm</keyword>